<keyword evidence="3" id="KW-1185">Reference proteome</keyword>
<proteinExistence type="predicted"/>
<reference evidence="4" key="1">
    <citation type="submission" date="2017-02" db="UniProtKB">
        <authorList>
            <consortium name="WormBaseParasite"/>
        </authorList>
    </citation>
    <scope>IDENTIFICATION</scope>
</reference>
<dbReference type="AlphaFoldDB" id="A0A0M3JAB2"/>
<dbReference type="EMBL" id="UYRR01007478">
    <property type="protein sequence ID" value="VDK23645.1"/>
    <property type="molecule type" value="Genomic_DNA"/>
</dbReference>
<evidence type="ECO:0000313" key="2">
    <source>
        <dbReference type="EMBL" id="VDK23645.1"/>
    </source>
</evidence>
<evidence type="ECO:0000313" key="4">
    <source>
        <dbReference type="WBParaSite" id="ASIM_0000453201-mRNA-1"/>
    </source>
</evidence>
<evidence type="ECO:0000313" key="3">
    <source>
        <dbReference type="Proteomes" id="UP000267096"/>
    </source>
</evidence>
<gene>
    <name evidence="2" type="ORF">ASIM_LOCUS4346</name>
</gene>
<feature type="signal peptide" evidence="1">
    <location>
        <begin position="1"/>
        <end position="18"/>
    </location>
</feature>
<evidence type="ECO:0000256" key="1">
    <source>
        <dbReference type="SAM" id="SignalP"/>
    </source>
</evidence>
<feature type="chain" id="PRO_5043120837" evidence="1">
    <location>
        <begin position="19"/>
        <end position="56"/>
    </location>
</feature>
<dbReference type="WBParaSite" id="ASIM_0000453201-mRNA-1">
    <property type="protein sequence ID" value="ASIM_0000453201-mRNA-1"/>
    <property type="gene ID" value="ASIM_0000453201"/>
</dbReference>
<name>A0A0M3JAB2_ANISI</name>
<protein>
    <submittedName>
        <fullName evidence="4">Secreted protein</fullName>
    </submittedName>
</protein>
<organism evidence="4">
    <name type="scientific">Anisakis simplex</name>
    <name type="common">Herring worm</name>
    <dbReference type="NCBI Taxonomy" id="6269"/>
    <lineage>
        <taxon>Eukaryota</taxon>
        <taxon>Metazoa</taxon>
        <taxon>Ecdysozoa</taxon>
        <taxon>Nematoda</taxon>
        <taxon>Chromadorea</taxon>
        <taxon>Rhabditida</taxon>
        <taxon>Spirurina</taxon>
        <taxon>Ascaridomorpha</taxon>
        <taxon>Ascaridoidea</taxon>
        <taxon>Anisakidae</taxon>
        <taxon>Anisakis</taxon>
        <taxon>Anisakis simplex complex</taxon>
    </lineage>
</organism>
<reference evidence="2 3" key="2">
    <citation type="submission" date="2018-11" db="EMBL/GenBank/DDBJ databases">
        <authorList>
            <consortium name="Pathogen Informatics"/>
        </authorList>
    </citation>
    <scope>NUCLEOTIDE SEQUENCE [LARGE SCALE GENOMIC DNA]</scope>
</reference>
<sequence length="56" mass="6241">MYSFAIIVLVLHLSYCFAYPITIQTFGDGYDTDLFDADDADAWNAVDNGRNGTVLM</sequence>
<keyword evidence="1" id="KW-0732">Signal</keyword>
<dbReference type="Proteomes" id="UP000267096">
    <property type="component" value="Unassembled WGS sequence"/>
</dbReference>
<accession>A0A0M3JAB2</accession>